<keyword evidence="6" id="KW-0808">Transferase</keyword>
<dbReference type="STRING" id="493475.GARC_0606"/>
<dbReference type="eggNOG" id="COG0642">
    <property type="taxonomic scope" value="Bacteria"/>
</dbReference>
<name>K6YHD6_9ALTE</name>
<dbReference type="Gene3D" id="3.30.565.10">
    <property type="entry name" value="Histidine kinase-like ATPase, C-terminal domain"/>
    <property type="match status" value="1"/>
</dbReference>
<evidence type="ECO:0000313" key="16">
    <source>
        <dbReference type="EMBL" id="GAC17587.1"/>
    </source>
</evidence>
<feature type="transmembrane region" description="Helical" evidence="14">
    <location>
        <begin position="147"/>
        <end position="168"/>
    </location>
</feature>
<dbReference type="Pfam" id="PF00512">
    <property type="entry name" value="HisKA"/>
    <property type="match status" value="1"/>
</dbReference>
<proteinExistence type="predicted"/>
<feature type="domain" description="Histidine kinase" evidence="15">
    <location>
        <begin position="230"/>
        <end position="433"/>
    </location>
</feature>
<evidence type="ECO:0000256" key="2">
    <source>
        <dbReference type="ARBA" id="ARBA00004651"/>
    </source>
</evidence>
<evidence type="ECO:0000313" key="17">
    <source>
        <dbReference type="Proteomes" id="UP000006327"/>
    </source>
</evidence>
<evidence type="ECO:0000256" key="4">
    <source>
        <dbReference type="ARBA" id="ARBA00022475"/>
    </source>
</evidence>
<dbReference type="SUPFAM" id="SSF47384">
    <property type="entry name" value="Homodimeric domain of signal transducing histidine kinase"/>
    <property type="match status" value="1"/>
</dbReference>
<dbReference type="CDD" id="cd00082">
    <property type="entry name" value="HisKA"/>
    <property type="match status" value="1"/>
</dbReference>
<dbReference type="GO" id="GO:0000155">
    <property type="term" value="F:phosphorelay sensor kinase activity"/>
    <property type="evidence" value="ECO:0007669"/>
    <property type="project" value="InterPro"/>
</dbReference>
<evidence type="ECO:0000256" key="1">
    <source>
        <dbReference type="ARBA" id="ARBA00000085"/>
    </source>
</evidence>
<accession>K6YHD6</accession>
<keyword evidence="13 14" id="KW-0472">Membrane</keyword>
<keyword evidence="17" id="KW-1185">Reference proteome</keyword>
<dbReference type="InterPro" id="IPR036097">
    <property type="entry name" value="HisK_dim/P_sf"/>
</dbReference>
<dbReference type="EMBL" id="BAEO01000008">
    <property type="protein sequence ID" value="GAC17587.1"/>
    <property type="molecule type" value="Genomic_DNA"/>
</dbReference>
<keyword evidence="5" id="KW-0597">Phosphoprotein</keyword>
<dbReference type="PANTHER" id="PTHR45528:SF1">
    <property type="entry name" value="SENSOR HISTIDINE KINASE CPXA"/>
    <property type="match status" value="1"/>
</dbReference>
<dbReference type="PANTHER" id="PTHR45528">
    <property type="entry name" value="SENSOR HISTIDINE KINASE CPXA"/>
    <property type="match status" value="1"/>
</dbReference>
<dbReference type="GO" id="GO:0005524">
    <property type="term" value="F:ATP binding"/>
    <property type="evidence" value="ECO:0007669"/>
    <property type="project" value="UniProtKB-KW"/>
</dbReference>
<evidence type="ECO:0000256" key="12">
    <source>
        <dbReference type="ARBA" id="ARBA00023012"/>
    </source>
</evidence>
<dbReference type="Gene3D" id="1.10.287.130">
    <property type="match status" value="1"/>
</dbReference>
<evidence type="ECO:0000259" key="15">
    <source>
        <dbReference type="PROSITE" id="PS50109"/>
    </source>
</evidence>
<evidence type="ECO:0000256" key="9">
    <source>
        <dbReference type="ARBA" id="ARBA00022777"/>
    </source>
</evidence>
<dbReference type="InterPro" id="IPR050398">
    <property type="entry name" value="HssS/ArlS-like"/>
</dbReference>
<evidence type="ECO:0000256" key="10">
    <source>
        <dbReference type="ARBA" id="ARBA00022840"/>
    </source>
</evidence>
<evidence type="ECO:0000256" key="14">
    <source>
        <dbReference type="SAM" id="Phobius"/>
    </source>
</evidence>
<evidence type="ECO:0000256" key="6">
    <source>
        <dbReference type="ARBA" id="ARBA00022679"/>
    </source>
</evidence>
<keyword evidence="12" id="KW-0902">Two-component regulatory system</keyword>
<evidence type="ECO:0000256" key="5">
    <source>
        <dbReference type="ARBA" id="ARBA00022553"/>
    </source>
</evidence>
<comment type="caution">
    <text evidence="16">The sequence shown here is derived from an EMBL/GenBank/DDBJ whole genome shotgun (WGS) entry which is preliminary data.</text>
</comment>
<dbReference type="InterPro" id="IPR005467">
    <property type="entry name" value="His_kinase_dom"/>
</dbReference>
<gene>
    <name evidence="16" type="ORF">GARC_0606</name>
</gene>
<organism evidence="16 17">
    <name type="scientific">Paraglaciecola arctica BSs20135</name>
    <dbReference type="NCBI Taxonomy" id="493475"/>
    <lineage>
        <taxon>Bacteria</taxon>
        <taxon>Pseudomonadati</taxon>
        <taxon>Pseudomonadota</taxon>
        <taxon>Gammaproteobacteria</taxon>
        <taxon>Alteromonadales</taxon>
        <taxon>Alteromonadaceae</taxon>
        <taxon>Paraglaciecola</taxon>
    </lineage>
</organism>
<feature type="transmembrane region" description="Helical" evidence="14">
    <location>
        <begin position="9"/>
        <end position="35"/>
    </location>
</feature>
<sequence length="433" mass="49514">MKIRLSLRLYFFLSVLLLGSIMAIGFSLLSVQYYIDGLDKGISVVMRDLAKTIDVEEGQPKNIAGFDVSNSWQDTPDIIQQRFISPPTEAGQLHKIREQSSIFSVPENIYFVVLFYSPQGEKRFVSRAFLEKDRPVTVDSSAPAKRLYLIFFTAIAAIVLFTFFLVMIMQRIAKPIEYLKEWAKSLNQNNLQKPLPDFTYNELNMLASLLQSSLFSAHQSLQREQHFLSYASHELRTPIAVIRSNVDLLQRLSEKTPLCEKQQLTLQRIQRAGLTMSNLTDTLLWLSRNDDQEVSREPINLHEKIKQLCADLDYLLNAKNVKVNIDSEDFEVNVEATACHIVLSNLIRNAYQHTQHGQVFIKQQGSRVTIINCNDNDDITTPISEKDVKQAAFGCGYGLGLQLSEKIIKRHGWCYEIADDHGRYQVTVDFKVK</sequence>
<dbReference type="InterPro" id="IPR036890">
    <property type="entry name" value="HATPase_C_sf"/>
</dbReference>
<dbReference type="GO" id="GO:0005886">
    <property type="term" value="C:plasma membrane"/>
    <property type="evidence" value="ECO:0007669"/>
    <property type="project" value="UniProtKB-SubCell"/>
</dbReference>
<evidence type="ECO:0000256" key="13">
    <source>
        <dbReference type="ARBA" id="ARBA00023136"/>
    </source>
</evidence>
<keyword evidence="11 14" id="KW-1133">Transmembrane helix</keyword>
<keyword evidence="9 16" id="KW-0418">Kinase</keyword>
<dbReference type="RefSeq" id="WP_007616517.1">
    <property type="nucleotide sequence ID" value="NZ_BAEO01000008.1"/>
</dbReference>
<keyword evidence="7 14" id="KW-0812">Transmembrane</keyword>
<dbReference type="PROSITE" id="PS50109">
    <property type="entry name" value="HIS_KIN"/>
    <property type="match status" value="1"/>
</dbReference>
<comment type="subcellular location">
    <subcellularLocation>
        <location evidence="2">Cell membrane</location>
        <topology evidence="2">Multi-pass membrane protein</topology>
    </subcellularLocation>
</comment>
<reference evidence="16 17" key="1">
    <citation type="journal article" date="2017" name="Antonie Van Leeuwenhoek">
        <title>Rhizobium rhizosphaerae sp. nov., a novel species isolated from rice rhizosphere.</title>
        <authorList>
            <person name="Zhao J.J."/>
            <person name="Zhang J."/>
            <person name="Zhang R.J."/>
            <person name="Zhang C.W."/>
            <person name="Yin H.Q."/>
            <person name="Zhang X.X."/>
        </authorList>
    </citation>
    <scope>NUCLEOTIDE SEQUENCE [LARGE SCALE GENOMIC DNA]</scope>
    <source>
        <strain evidence="16 17">BSs20135</strain>
    </source>
</reference>
<dbReference type="EC" id="2.7.13.3" evidence="3"/>
<comment type="catalytic activity">
    <reaction evidence="1">
        <text>ATP + protein L-histidine = ADP + protein N-phospho-L-histidine.</text>
        <dbReference type="EC" id="2.7.13.3"/>
    </reaction>
</comment>
<evidence type="ECO:0000256" key="3">
    <source>
        <dbReference type="ARBA" id="ARBA00012438"/>
    </source>
</evidence>
<keyword evidence="4" id="KW-1003">Cell membrane</keyword>
<dbReference type="Gene3D" id="6.10.340.10">
    <property type="match status" value="1"/>
</dbReference>
<evidence type="ECO:0000256" key="7">
    <source>
        <dbReference type="ARBA" id="ARBA00022692"/>
    </source>
</evidence>
<keyword evidence="10" id="KW-0067">ATP-binding</keyword>
<dbReference type="AlphaFoldDB" id="K6YHD6"/>
<dbReference type="Proteomes" id="UP000006327">
    <property type="component" value="Unassembled WGS sequence"/>
</dbReference>
<protein>
    <recommendedName>
        <fullName evidence="3">histidine kinase</fullName>
        <ecNumber evidence="3">2.7.13.3</ecNumber>
    </recommendedName>
</protein>
<dbReference type="SMART" id="SM00388">
    <property type="entry name" value="HisKA"/>
    <property type="match status" value="1"/>
</dbReference>
<dbReference type="SUPFAM" id="SSF55874">
    <property type="entry name" value="ATPase domain of HSP90 chaperone/DNA topoisomerase II/histidine kinase"/>
    <property type="match status" value="1"/>
</dbReference>
<keyword evidence="8" id="KW-0547">Nucleotide-binding</keyword>
<dbReference type="InterPro" id="IPR003661">
    <property type="entry name" value="HisK_dim/P_dom"/>
</dbReference>
<evidence type="ECO:0000256" key="11">
    <source>
        <dbReference type="ARBA" id="ARBA00022989"/>
    </source>
</evidence>
<evidence type="ECO:0000256" key="8">
    <source>
        <dbReference type="ARBA" id="ARBA00022741"/>
    </source>
</evidence>